<reference evidence="3 4" key="1">
    <citation type="journal article" date="2016" name="Mol. Biol. Evol.">
        <title>Comparative Genomics of Early-Diverging Mushroom-Forming Fungi Provides Insights into the Origins of Lignocellulose Decay Capabilities.</title>
        <authorList>
            <person name="Nagy L.G."/>
            <person name="Riley R."/>
            <person name="Tritt A."/>
            <person name="Adam C."/>
            <person name="Daum C."/>
            <person name="Floudas D."/>
            <person name="Sun H."/>
            <person name="Yadav J.S."/>
            <person name="Pangilinan J."/>
            <person name="Larsson K.H."/>
            <person name="Matsuura K."/>
            <person name="Barry K."/>
            <person name="Labutti K."/>
            <person name="Kuo R."/>
            <person name="Ohm R.A."/>
            <person name="Bhattacharya S.S."/>
            <person name="Shirouzu T."/>
            <person name="Yoshinaga Y."/>
            <person name="Martin F.M."/>
            <person name="Grigoriev I.V."/>
            <person name="Hibbett D.S."/>
        </authorList>
    </citation>
    <scope>NUCLEOTIDE SEQUENCE [LARGE SCALE GENOMIC DNA]</scope>
    <source>
        <strain evidence="3 4">HHB12733</strain>
    </source>
</reference>
<feature type="region of interest" description="Disordered" evidence="1">
    <location>
        <begin position="184"/>
        <end position="281"/>
    </location>
</feature>
<feature type="compositionally biased region" description="Acidic residues" evidence="1">
    <location>
        <begin position="198"/>
        <end position="207"/>
    </location>
</feature>
<accession>A0A165D5W6</accession>
<feature type="chain" id="PRO_5007856406" description="Lytic polysaccharide monooxygenase" evidence="2">
    <location>
        <begin position="19"/>
        <end position="281"/>
    </location>
</feature>
<dbReference type="InParanoid" id="A0A165D5W6"/>
<proteinExistence type="predicted"/>
<dbReference type="OrthoDB" id="3241054at2759"/>
<dbReference type="STRING" id="1353952.A0A165D5W6"/>
<feature type="signal peptide" evidence="2">
    <location>
        <begin position="1"/>
        <end position="18"/>
    </location>
</feature>
<dbReference type="AlphaFoldDB" id="A0A165D5W6"/>
<dbReference type="Pfam" id="PF11327">
    <property type="entry name" value="Egh16-like"/>
    <property type="match status" value="1"/>
</dbReference>
<gene>
    <name evidence="3" type="ORF">CALCODRAFT_502665</name>
</gene>
<dbReference type="PANTHER" id="PTHR34618">
    <property type="entry name" value="SURFACE PROTEIN MAS1, PUTATIVE-RELATED"/>
    <property type="match status" value="1"/>
</dbReference>
<dbReference type="Proteomes" id="UP000076842">
    <property type="component" value="Unassembled WGS sequence"/>
</dbReference>
<dbReference type="InterPro" id="IPR021476">
    <property type="entry name" value="Egh16-like"/>
</dbReference>
<keyword evidence="4" id="KW-1185">Reference proteome</keyword>
<name>A0A165D5W6_9BASI</name>
<keyword evidence="2" id="KW-0732">Signal</keyword>
<evidence type="ECO:0000256" key="1">
    <source>
        <dbReference type="SAM" id="MobiDB-lite"/>
    </source>
</evidence>
<dbReference type="PANTHER" id="PTHR34618:SF1">
    <property type="entry name" value="SECRETED PROTEIN"/>
    <property type="match status" value="1"/>
</dbReference>
<organism evidence="3 4">
    <name type="scientific">Calocera cornea HHB12733</name>
    <dbReference type="NCBI Taxonomy" id="1353952"/>
    <lineage>
        <taxon>Eukaryota</taxon>
        <taxon>Fungi</taxon>
        <taxon>Dikarya</taxon>
        <taxon>Basidiomycota</taxon>
        <taxon>Agaricomycotina</taxon>
        <taxon>Dacrymycetes</taxon>
        <taxon>Dacrymycetales</taxon>
        <taxon>Dacrymycetaceae</taxon>
        <taxon>Calocera</taxon>
    </lineage>
</organism>
<evidence type="ECO:0000313" key="3">
    <source>
        <dbReference type="EMBL" id="KZT52140.1"/>
    </source>
</evidence>
<dbReference type="EMBL" id="KV424077">
    <property type="protein sequence ID" value="KZT52140.1"/>
    <property type="molecule type" value="Genomic_DNA"/>
</dbReference>
<evidence type="ECO:0000256" key="2">
    <source>
        <dbReference type="SAM" id="SignalP"/>
    </source>
</evidence>
<feature type="compositionally biased region" description="Low complexity" evidence="1">
    <location>
        <begin position="184"/>
        <end position="197"/>
    </location>
</feature>
<protein>
    <recommendedName>
        <fullName evidence="5">Lytic polysaccharide monooxygenase</fullName>
    </recommendedName>
</protein>
<sequence length="281" mass="28917">MLLPTLLPLLSLLPFAIAQGYVHHITGINKLTTAGFLVRPTASDSANVAFFTSPTGAGCGTTPTGAAIDTAIELDKAAAAGLPMAGRNGTVAMVWREVGTDGVGPVTVEWDPTGTGLNFTPITVLVNVGDTGAGSDQILTAQLPEHTNCTGGAMDNACLLRVLAGDGKSGSCLAVRSYNTESLASSKISDNISSNNSDADDGEEDDSTPTPTAPNARPSPSKIVSGGASMPSGLRRARAPKHAQVKRRKSKHSVRAEPLKGRGGSAWSRVKRRRSESSTGL</sequence>
<evidence type="ECO:0000313" key="4">
    <source>
        <dbReference type="Proteomes" id="UP000076842"/>
    </source>
</evidence>
<feature type="compositionally biased region" description="Basic residues" evidence="1">
    <location>
        <begin position="235"/>
        <end position="253"/>
    </location>
</feature>
<evidence type="ECO:0008006" key="5">
    <source>
        <dbReference type="Google" id="ProtNLM"/>
    </source>
</evidence>